<dbReference type="Proteomes" id="UP000290649">
    <property type="component" value="Unassembled WGS sequence"/>
</dbReference>
<keyword evidence="2" id="KW-0813">Transport</keyword>
<dbReference type="OrthoDB" id="9803286at2"/>
<comment type="caution">
    <text evidence="5">The sequence shown here is derived from an EMBL/GenBank/DDBJ whole genome shotgun (WGS) entry which is preliminary data.</text>
</comment>
<dbReference type="NCBIfam" id="TIGR01961">
    <property type="entry name" value="NuoC_fam"/>
    <property type="match status" value="1"/>
</dbReference>
<dbReference type="InterPro" id="IPR001268">
    <property type="entry name" value="NADH_UbQ_OxRdtase_30kDa_su"/>
</dbReference>
<keyword evidence="6" id="KW-1185">Reference proteome</keyword>
<proteinExistence type="inferred from homology"/>
<dbReference type="EMBL" id="QOUX01000020">
    <property type="protein sequence ID" value="RXJ02907.1"/>
    <property type="molecule type" value="Genomic_DNA"/>
</dbReference>
<accession>A0A4Q0VVH6</accession>
<evidence type="ECO:0000313" key="6">
    <source>
        <dbReference type="Proteomes" id="UP000290649"/>
    </source>
</evidence>
<evidence type="ECO:0000256" key="3">
    <source>
        <dbReference type="ARBA" id="ARBA00031773"/>
    </source>
</evidence>
<evidence type="ECO:0000313" key="5">
    <source>
        <dbReference type="EMBL" id="RXJ02907.1"/>
    </source>
</evidence>
<feature type="domain" description="NADH:ubiquinone oxidoreductase 30kDa subunit" evidence="4">
    <location>
        <begin position="43"/>
        <end position="154"/>
    </location>
</feature>
<dbReference type="GO" id="GO:0008137">
    <property type="term" value="F:NADH dehydrogenase (ubiquinone) activity"/>
    <property type="evidence" value="ECO:0007669"/>
    <property type="project" value="InterPro"/>
</dbReference>
<dbReference type="PANTHER" id="PTHR10884">
    <property type="entry name" value="NADH DEHYDROGENASE UBIQUINONE IRON-SULFUR PROTEIN 3"/>
    <property type="match status" value="1"/>
</dbReference>
<evidence type="ECO:0000259" key="4">
    <source>
        <dbReference type="Pfam" id="PF00329"/>
    </source>
</evidence>
<dbReference type="InterPro" id="IPR037232">
    <property type="entry name" value="NADH_quin_OxRdtase_su_C/D-like"/>
</dbReference>
<evidence type="ECO:0000256" key="1">
    <source>
        <dbReference type="ARBA" id="ARBA00007569"/>
    </source>
</evidence>
<comment type="similarity">
    <text evidence="1">Belongs to the complex I 30 kDa subunit family.</text>
</comment>
<name>A0A4Q0VVH6_9BACI</name>
<dbReference type="InterPro" id="IPR010218">
    <property type="entry name" value="NADH_DH_suC"/>
</dbReference>
<dbReference type="GO" id="GO:0016651">
    <property type="term" value="F:oxidoreductase activity, acting on NAD(P)H"/>
    <property type="evidence" value="ECO:0007669"/>
    <property type="project" value="InterPro"/>
</dbReference>
<protein>
    <recommendedName>
        <fullName evidence="3">NAD(P)H dehydrogenase subunit J</fullName>
    </recommendedName>
</protein>
<dbReference type="RefSeq" id="WP_129077142.1">
    <property type="nucleotide sequence ID" value="NZ_QOUX01000020.1"/>
</dbReference>
<organism evidence="5 6">
    <name type="scientific">Anaerobacillus alkaliphilus</name>
    <dbReference type="NCBI Taxonomy" id="1548597"/>
    <lineage>
        <taxon>Bacteria</taxon>
        <taxon>Bacillati</taxon>
        <taxon>Bacillota</taxon>
        <taxon>Bacilli</taxon>
        <taxon>Bacillales</taxon>
        <taxon>Bacillaceae</taxon>
        <taxon>Anaerobacillus</taxon>
    </lineage>
</organism>
<dbReference type="AlphaFoldDB" id="A0A4Q0VVH6"/>
<dbReference type="Pfam" id="PF00329">
    <property type="entry name" value="Complex1_30kDa"/>
    <property type="match status" value="1"/>
</dbReference>
<dbReference type="SUPFAM" id="SSF143243">
    <property type="entry name" value="Nqo5-like"/>
    <property type="match status" value="1"/>
</dbReference>
<reference evidence="5 6" key="1">
    <citation type="journal article" date="2019" name="Int. J. Syst. Evol. Microbiol.">
        <title>Anaerobacillus alkaliphilus sp. nov., a novel alkaliphilic and moderately halophilic bacterium.</title>
        <authorList>
            <person name="Borsodi A.K."/>
            <person name="Aszalos J.M."/>
            <person name="Bihari P."/>
            <person name="Nagy I."/>
            <person name="Schumann P."/>
            <person name="Sproer C."/>
            <person name="Kovacs A.L."/>
            <person name="Boka K."/>
            <person name="Dobosy P."/>
            <person name="Ovari M."/>
            <person name="Szili-Kovacs T."/>
            <person name="Toth E."/>
        </authorList>
    </citation>
    <scope>NUCLEOTIDE SEQUENCE [LARGE SCALE GENOMIC DNA]</scope>
    <source>
        <strain evidence="5 6">B16-10</strain>
    </source>
</reference>
<dbReference type="PANTHER" id="PTHR10884:SF14">
    <property type="entry name" value="NADH DEHYDROGENASE [UBIQUINONE] IRON-SULFUR PROTEIN 3, MITOCHONDRIAL"/>
    <property type="match status" value="1"/>
</dbReference>
<evidence type="ECO:0000256" key="2">
    <source>
        <dbReference type="ARBA" id="ARBA00022448"/>
    </source>
</evidence>
<gene>
    <name evidence="5" type="ORF">DS745_04800</name>
</gene>
<sequence length="158" mass="18767">MSQLLLDTVLKKFEDISGPEVVEESKINFNEPFLTLASEKWNLELARLLVEDEKLRFDFLCCLTGIDYEEHMEVVYNFYSMELDQYLCIKVKMPRSNPKIISVQPVWKTADWHEREAYDLLGIEFIGHPNLTRIFLEDDWVGHPLRKDYKFDKEEMGL</sequence>
<dbReference type="Gene3D" id="3.30.460.80">
    <property type="entry name" value="NADH:ubiquinone oxidoreductase, 30kDa subunit"/>
    <property type="match status" value="1"/>
</dbReference>